<dbReference type="GO" id="GO:0008270">
    <property type="term" value="F:zinc ion binding"/>
    <property type="evidence" value="ECO:0007669"/>
    <property type="project" value="UniProtKB-UniRule"/>
</dbReference>
<evidence type="ECO:0000313" key="15">
    <source>
        <dbReference type="Proteomes" id="UP000694580"/>
    </source>
</evidence>
<dbReference type="Pfam" id="PF22486">
    <property type="entry name" value="MATH_2"/>
    <property type="match status" value="1"/>
</dbReference>
<dbReference type="Gene3D" id="3.40.390.10">
    <property type="entry name" value="Collagenase (Catalytic Domain)"/>
    <property type="match status" value="1"/>
</dbReference>
<evidence type="ECO:0000259" key="13">
    <source>
        <dbReference type="PROSITE" id="PS51864"/>
    </source>
</evidence>
<evidence type="ECO:0000256" key="8">
    <source>
        <dbReference type="ARBA" id="ARBA00023157"/>
    </source>
</evidence>
<sequence>MKVSSITKTKYTHSFFPAYYKNIRLIKILHHFSTGLHLLEGDIMKTRKKRSIRGTNYTWDLPVPYEFGLTLDMNAKGVILRAFEQFRLKTCVDFKPHSSEDYYIYLLKMKGCWSSVGKQYTKEQFISIGHNCDNTAVVEHEFLHALGFWHEQSRYDRDEYVTITWENIEAGEEKNFEIKTNTTNSTLGTPYDYNSVLHYDKNAFSNGNGSTIITNQPEFQEVIGQRRDMSHLDVLELNHLYGCNESISFLDHCSFDKDLCQMSLCSGNSEGWKRVIRADGGPNSDHTYLGKKPQGRSLFMHFSTLTGKVGDSARLETRKITPKRSCHTQCLQFFYYHSGGRTDQLNIWIREFSNDSDYIGTIRLMDQIKGLPTNYWKVHHVPLDARKTFQVVFEAQKGTTSSRGGFSVDDINLTETDCPHETWQIRNFEEVLNNSPNDTYLYSPKYYSPDGYRYQIILRLSVDHFGIFVRLVSGFNDASLQWPCPWRQVTISLLDQNAHIQQQMTKQRSVTTDPHWLLSGEFNTYTVFLRSLLQCYGSFMMSTELREREFLKGGDIFLLITMQGNANVLMQKKSLLCITHASSLI</sequence>
<reference evidence="14" key="3">
    <citation type="submission" date="2025-09" db="UniProtKB">
        <authorList>
            <consortium name="Ensembl"/>
        </authorList>
    </citation>
    <scope>IDENTIFICATION</scope>
</reference>
<keyword evidence="6 10" id="KW-0482">Metalloprotease</keyword>
<dbReference type="PRINTS" id="PR00480">
    <property type="entry name" value="ASTACIN"/>
</dbReference>
<dbReference type="PROSITE" id="PS51864">
    <property type="entry name" value="ASTACIN"/>
    <property type="match status" value="1"/>
</dbReference>
<dbReference type="InterPro" id="IPR006026">
    <property type="entry name" value="Peptidase_Metallo"/>
</dbReference>
<dbReference type="GO" id="GO:0016020">
    <property type="term" value="C:membrane"/>
    <property type="evidence" value="ECO:0007669"/>
    <property type="project" value="InterPro"/>
</dbReference>
<dbReference type="InterPro" id="IPR002083">
    <property type="entry name" value="MATH/TRAF_dom"/>
</dbReference>
<keyword evidence="15" id="KW-1185">Reference proteome</keyword>
<dbReference type="PANTHER" id="PTHR10127">
    <property type="entry name" value="DISCOIDIN, CUB, EGF, LAMININ , AND ZINC METALLOPROTEASE DOMAIN CONTAINING"/>
    <property type="match status" value="1"/>
</dbReference>
<dbReference type="InterPro" id="IPR001506">
    <property type="entry name" value="Peptidase_M12A"/>
</dbReference>
<dbReference type="Gene3D" id="2.60.120.200">
    <property type="match status" value="1"/>
</dbReference>
<evidence type="ECO:0000256" key="4">
    <source>
        <dbReference type="ARBA" id="ARBA00022801"/>
    </source>
</evidence>
<evidence type="ECO:0000256" key="10">
    <source>
        <dbReference type="PROSITE-ProRule" id="PRU01211"/>
    </source>
</evidence>
<protein>
    <recommendedName>
        <fullName evidence="11">Metalloendopeptidase</fullName>
        <ecNumber evidence="11">3.4.24.-</ecNumber>
    </recommendedName>
</protein>
<dbReference type="FunFam" id="3.40.390.10:FF:000015">
    <property type="entry name" value="Meprin A subunit"/>
    <property type="match status" value="1"/>
</dbReference>
<keyword evidence="3" id="KW-0732">Signal</keyword>
<feature type="binding site" evidence="10">
    <location>
        <position position="140"/>
    </location>
    <ligand>
        <name>Zn(2+)</name>
        <dbReference type="ChEBI" id="CHEBI:29105"/>
        <note>catalytic</note>
    </ligand>
</feature>
<dbReference type="Ensembl" id="ENSDCDT00010008485.1">
    <property type="protein sequence ID" value="ENSDCDP00010008081.1"/>
    <property type="gene ID" value="ENSDCDG00010003634.1"/>
</dbReference>
<dbReference type="Pfam" id="PF01400">
    <property type="entry name" value="Astacin"/>
    <property type="match status" value="1"/>
</dbReference>
<evidence type="ECO:0000256" key="7">
    <source>
        <dbReference type="ARBA" id="ARBA00023145"/>
    </source>
</evidence>
<dbReference type="EC" id="3.4.24.-" evidence="11"/>
<comment type="caution">
    <text evidence="10">Lacks conserved residue(s) required for the propagation of feature annotation.</text>
</comment>
<dbReference type="GO" id="GO:0006508">
    <property type="term" value="P:proteolysis"/>
    <property type="evidence" value="ECO:0007669"/>
    <property type="project" value="UniProtKB-KW"/>
</dbReference>
<evidence type="ECO:0000256" key="1">
    <source>
        <dbReference type="ARBA" id="ARBA00022670"/>
    </source>
</evidence>
<keyword evidence="5 10" id="KW-0862">Zinc</keyword>
<comment type="cofactor">
    <cofactor evidence="10 11">
        <name>Zn(2+)</name>
        <dbReference type="ChEBI" id="CHEBI:29105"/>
    </cofactor>
    <text evidence="10 11">Binds 1 zinc ion per subunit.</text>
</comment>
<keyword evidence="9" id="KW-0325">Glycoprotein</keyword>
<dbReference type="GeneTree" id="ENSGT00950000183111"/>
<dbReference type="CDD" id="cd06263">
    <property type="entry name" value="MAM"/>
    <property type="match status" value="1"/>
</dbReference>
<dbReference type="Proteomes" id="UP000694580">
    <property type="component" value="Chromosome 5"/>
</dbReference>
<keyword evidence="8" id="KW-1015">Disulfide bond</keyword>
<keyword evidence="7" id="KW-0865">Zymogen</keyword>
<keyword evidence="2 10" id="KW-0479">Metal-binding</keyword>
<dbReference type="SMART" id="SM00137">
    <property type="entry name" value="MAM"/>
    <property type="match status" value="1"/>
</dbReference>
<evidence type="ECO:0000256" key="2">
    <source>
        <dbReference type="ARBA" id="ARBA00022723"/>
    </source>
</evidence>
<keyword evidence="4 10" id="KW-0378">Hydrolase</keyword>
<dbReference type="PROSITE" id="PS50060">
    <property type="entry name" value="MAM_2"/>
    <property type="match status" value="1"/>
</dbReference>
<dbReference type="SUPFAM" id="SSF49899">
    <property type="entry name" value="Concanavalin A-like lectins/glucanases"/>
    <property type="match status" value="1"/>
</dbReference>
<dbReference type="GO" id="GO:0004222">
    <property type="term" value="F:metalloendopeptidase activity"/>
    <property type="evidence" value="ECO:0007669"/>
    <property type="project" value="UniProtKB-UniRule"/>
</dbReference>
<dbReference type="InterPro" id="IPR013320">
    <property type="entry name" value="ConA-like_dom_sf"/>
</dbReference>
<dbReference type="SMART" id="SM00235">
    <property type="entry name" value="ZnMc"/>
    <property type="match status" value="1"/>
</dbReference>
<dbReference type="PRINTS" id="PR00020">
    <property type="entry name" value="MAMDOMAIN"/>
</dbReference>
<evidence type="ECO:0000256" key="11">
    <source>
        <dbReference type="RuleBase" id="RU361183"/>
    </source>
</evidence>
<feature type="domain" description="Peptidase M12A" evidence="13">
    <location>
        <begin position="50"/>
        <end position="244"/>
    </location>
</feature>
<feature type="active site" evidence="10">
    <location>
        <position position="141"/>
    </location>
</feature>
<feature type="domain" description="MAM" evidence="12">
    <location>
        <begin position="251"/>
        <end position="420"/>
    </location>
</feature>
<organism evidence="14 15">
    <name type="scientific">Denticeps clupeoides</name>
    <name type="common">denticle herring</name>
    <dbReference type="NCBI Taxonomy" id="299321"/>
    <lineage>
        <taxon>Eukaryota</taxon>
        <taxon>Metazoa</taxon>
        <taxon>Chordata</taxon>
        <taxon>Craniata</taxon>
        <taxon>Vertebrata</taxon>
        <taxon>Euteleostomi</taxon>
        <taxon>Actinopterygii</taxon>
        <taxon>Neopterygii</taxon>
        <taxon>Teleostei</taxon>
        <taxon>Clupei</taxon>
        <taxon>Clupeiformes</taxon>
        <taxon>Denticipitoidei</taxon>
        <taxon>Denticipitidae</taxon>
        <taxon>Denticeps</taxon>
    </lineage>
</organism>
<dbReference type="InterPro" id="IPR008974">
    <property type="entry name" value="TRAF-like"/>
</dbReference>
<accession>A0AAY4AL47</accession>
<evidence type="ECO:0000259" key="12">
    <source>
        <dbReference type="PROSITE" id="PS50060"/>
    </source>
</evidence>
<name>A0AAY4AL47_9TELE</name>
<reference evidence="14 15" key="1">
    <citation type="submission" date="2020-06" db="EMBL/GenBank/DDBJ databases">
        <authorList>
            <consortium name="Wellcome Sanger Institute Data Sharing"/>
        </authorList>
    </citation>
    <scope>NUCLEOTIDE SEQUENCE [LARGE SCALE GENOMIC DNA]</scope>
</reference>
<keyword evidence="1 10" id="KW-0645">Protease</keyword>
<evidence type="ECO:0000256" key="5">
    <source>
        <dbReference type="ARBA" id="ARBA00022833"/>
    </source>
</evidence>
<dbReference type="SUPFAM" id="SSF49599">
    <property type="entry name" value="TRAF domain-like"/>
    <property type="match status" value="1"/>
</dbReference>
<feature type="binding site" evidence="10">
    <location>
        <position position="144"/>
    </location>
    <ligand>
        <name>Zn(2+)</name>
        <dbReference type="ChEBI" id="CHEBI:29105"/>
        <note>catalytic</note>
    </ligand>
</feature>
<reference evidence="14" key="2">
    <citation type="submission" date="2025-08" db="UniProtKB">
        <authorList>
            <consortium name="Ensembl"/>
        </authorList>
    </citation>
    <scope>IDENTIFICATION</scope>
</reference>
<dbReference type="InterPro" id="IPR000998">
    <property type="entry name" value="MAM_dom"/>
</dbReference>
<feature type="binding site" evidence="10">
    <location>
        <position position="150"/>
    </location>
    <ligand>
        <name>Zn(2+)</name>
        <dbReference type="ChEBI" id="CHEBI:29105"/>
        <note>catalytic</note>
    </ligand>
</feature>
<evidence type="ECO:0000313" key="14">
    <source>
        <dbReference type="Ensembl" id="ENSDCDP00010008081.1"/>
    </source>
</evidence>
<dbReference type="Gene3D" id="2.60.210.10">
    <property type="entry name" value="Apoptosis, Tumor Necrosis Factor Receptor Associated Protein 2, Chain A"/>
    <property type="match status" value="1"/>
</dbReference>
<evidence type="ECO:0000256" key="9">
    <source>
        <dbReference type="ARBA" id="ARBA00023180"/>
    </source>
</evidence>
<dbReference type="InterPro" id="IPR024079">
    <property type="entry name" value="MetalloPept_cat_dom_sf"/>
</dbReference>
<evidence type="ECO:0000256" key="6">
    <source>
        <dbReference type="ARBA" id="ARBA00023049"/>
    </source>
</evidence>
<dbReference type="SUPFAM" id="SSF55486">
    <property type="entry name" value="Metalloproteases ('zincins'), catalytic domain"/>
    <property type="match status" value="1"/>
</dbReference>
<dbReference type="Pfam" id="PF00629">
    <property type="entry name" value="MAM"/>
    <property type="match status" value="1"/>
</dbReference>
<dbReference type="AlphaFoldDB" id="A0AAY4AL47"/>
<proteinExistence type="predicted"/>
<dbReference type="PANTHER" id="PTHR10127:SF903">
    <property type="entry name" value="MEPRIN A SUBUNIT"/>
    <property type="match status" value="1"/>
</dbReference>
<evidence type="ECO:0000256" key="3">
    <source>
        <dbReference type="ARBA" id="ARBA00022729"/>
    </source>
</evidence>